<evidence type="ECO:0000256" key="6">
    <source>
        <dbReference type="SAM" id="MobiDB-lite"/>
    </source>
</evidence>
<proteinExistence type="inferred from homology"/>
<evidence type="ECO:0000259" key="8">
    <source>
        <dbReference type="SMART" id="SM01274"/>
    </source>
</evidence>
<feature type="region of interest" description="Disordered" evidence="6">
    <location>
        <begin position="122"/>
        <end position="159"/>
    </location>
</feature>
<dbReference type="InterPro" id="IPR036291">
    <property type="entry name" value="NAD(P)-bd_dom_sf"/>
</dbReference>
<evidence type="ECO:0000256" key="3">
    <source>
        <dbReference type="ARBA" id="ARBA00008785"/>
    </source>
</evidence>
<dbReference type="SUPFAM" id="SSF51735">
    <property type="entry name" value="NAD(P)-binding Rossmann-fold domains"/>
    <property type="match status" value="1"/>
</dbReference>
<name>A0AAN7CHZ8_9PEZI</name>
<comment type="similarity">
    <text evidence="3">Belongs to the malic enzymes family.</text>
</comment>
<dbReference type="PANTHER" id="PTHR23406:SF32">
    <property type="entry name" value="NADP-DEPENDENT MALIC ENZYME"/>
    <property type="match status" value="1"/>
</dbReference>
<gene>
    <name evidence="9" type="ORF">C8A03DRAFT_12326</name>
</gene>
<keyword evidence="10" id="KW-1185">Reference proteome</keyword>
<evidence type="ECO:0000259" key="7">
    <source>
        <dbReference type="SMART" id="SM00919"/>
    </source>
</evidence>
<dbReference type="InterPro" id="IPR046346">
    <property type="entry name" value="Aminoacid_DH-like_N_sf"/>
</dbReference>
<feature type="domain" description="Malic enzyme NAD-binding" evidence="7">
    <location>
        <begin position="474"/>
        <end position="739"/>
    </location>
</feature>
<evidence type="ECO:0000256" key="2">
    <source>
        <dbReference type="ARBA" id="ARBA00001946"/>
    </source>
</evidence>
<dbReference type="InterPro" id="IPR012301">
    <property type="entry name" value="Malic_N_dom"/>
</dbReference>
<comment type="cofactor">
    <cofactor evidence="1">
        <name>Mn(2+)</name>
        <dbReference type="ChEBI" id="CHEBI:29035"/>
    </cofactor>
</comment>
<dbReference type="PANTHER" id="PTHR23406">
    <property type="entry name" value="MALIC ENZYME-RELATED"/>
    <property type="match status" value="1"/>
</dbReference>
<evidence type="ECO:0000313" key="10">
    <source>
        <dbReference type="Proteomes" id="UP001303760"/>
    </source>
</evidence>
<comment type="cofactor">
    <cofactor evidence="2">
        <name>Mg(2+)</name>
        <dbReference type="ChEBI" id="CHEBI:18420"/>
    </cofactor>
</comment>
<feature type="compositionally biased region" description="Low complexity" evidence="6">
    <location>
        <begin position="137"/>
        <end position="159"/>
    </location>
</feature>
<dbReference type="InterPro" id="IPR001891">
    <property type="entry name" value="Malic_OxRdtase"/>
</dbReference>
<dbReference type="SMART" id="SM01274">
    <property type="entry name" value="malic"/>
    <property type="match status" value="1"/>
</dbReference>
<dbReference type="Gene3D" id="3.40.50.720">
    <property type="entry name" value="NAD(P)-binding Rossmann-like Domain"/>
    <property type="match status" value="1"/>
</dbReference>
<dbReference type="GO" id="GO:0004471">
    <property type="term" value="F:malate dehydrogenase (decarboxylating) (NAD+) activity"/>
    <property type="evidence" value="ECO:0007669"/>
    <property type="project" value="TreeGrafter"/>
</dbReference>
<comment type="caution">
    <text evidence="9">The sequence shown here is derived from an EMBL/GenBank/DDBJ whole genome shotgun (WGS) entry which is preliminary data.</text>
</comment>
<dbReference type="InterPro" id="IPR037062">
    <property type="entry name" value="Malic_N_dom_sf"/>
</dbReference>
<dbReference type="NCBIfam" id="NF010052">
    <property type="entry name" value="PRK13529.1"/>
    <property type="match status" value="1"/>
</dbReference>
<reference evidence="9" key="1">
    <citation type="journal article" date="2023" name="Mol. Phylogenet. Evol.">
        <title>Genome-scale phylogeny and comparative genomics of the fungal order Sordariales.</title>
        <authorList>
            <person name="Hensen N."/>
            <person name="Bonometti L."/>
            <person name="Westerberg I."/>
            <person name="Brannstrom I.O."/>
            <person name="Guillou S."/>
            <person name="Cros-Aarteil S."/>
            <person name="Calhoun S."/>
            <person name="Haridas S."/>
            <person name="Kuo A."/>
            <person name="Mondo S."/>
            <person name="Pangilinan J."/>
            <person name="Riley R."/>
            <person name="LaButti K."/>
            <person name="Andreopoulos B."/>
            <person name="Lipzen A."/>
            <person name="Chen C."/>
            <person name="Yan M."/>
            <person name="Daum C."/>
            <person name="Ng V."/>
            <person name="Clum A."/>
            <person name="Steindorff A."/>
            <person name="Ohm R.A."/>
            <person name="Martin F."/>
            <person name="Silar P."/>
            <person name="Natvig D.O."/>
            <person name="Lalanne C."/>
            <person name="Gautier V."/>
            <person name="Ament-Velasquez S.L."/>
            <person name="Kruys A."/>
            <person name="Hutchinson M.I."/>
            <person name="Powell A.J."/>
            <person name="Barry K."/>
            <person name="Miller A.N."/>
            <person name="Grigoriev I.V."/>
            <person name="Debuchy R."/>
            <person name="Gladieux P."/>
            <person name="Hiltunen Thoren M."/>
            <person name="Johannesson H."/>
        </authorList>
    </citation>
    <scope>NUCLEOTIDE SEQUENCE</scope>
    <source>
        <strain evidence="9">CBS 532.94</strain>
    </source>
</reference>
<dbReference type="Gene3D" id="3.40.50.10380">
    <property type="entry name" value="Malic enzyme, N-terminal domain"/>
    <property type="match status" value="1"/>
</dbReference>
<dbReference type="SUPFAM" id="SSF53223">
    <property type="entry name" value="Aminoacid dehydrogenase-like, N-terminal domain"/>
    <property type="match status" value="1"/>
</dbReference>
<dbReference type="GO" id="GO:0005739">
    <property type="term" value="C:mitochondrion"/>
    <property type="evidence" value="ECO:0007669"/>
    <property type="project" value="TreeGrafter"/>
</dbReference>
<dbReference type="SMART" id="SM00919">
    <property type="entry name" value="Malic_M"/>
    <property type="match status" value="1"/>
</dbReference>
<dbReference type="GO" id="GO:0051287">
    <property type="term" value="F:NAD binding"/>
    <property type="evidence" value="ECO:0007669"/>
    <property type="project" value="InterPro"/>
</dbReference>
<dbReference type="AlphaFoldDB" id="A0AAN7CHZ8"/>
<dbReference type="PRINTS" id="PR00072">
    <property type="entry name" value="MALOXRDTASE"/>
</dbReference>
<evidence type="ECO:0000313" key="9">
    <source>
        <dbReference type="EMBL" id="KAK4241447.1"/>
    </source>
</evidence>
<protein>
    <submittedName>
        <fullName evidence="9">NADP-dependent malic enzyme</fullName>
    </submittedName>
</protein>
<evidence type="ECO:0000256" key="5">
    <source>
        <dbReference type="ARBA" id="ARBA00023002"/>
    </source>
</evidence>
<sequence length="775" mass="85178">MVKQGVGLALLASRAAGVQKKVLNRLALSNKRVGRTLQLSLLLTKALVARTTAAATQGTSTCPSRNSNNTGTAKLTPQGTLFLHLVQPCLDLAPWIYSLALLARLPSLQFSLPSVTPAMASYPNSSTSNSDINTPRSISPSSVASARSSHSSISSSKRMSISSSRRISAANPMSSVDIVAIEEAMRMANLDTLRGYAQNHYAEVQQYAPTEYISHSQALGYQVLSEPMWNKGLSFTPEQRITKNLTGLIPHVMEDAKTQCERALKMIRSRQTGIDKYLYLSMLKGQNVDLFYRLLIDNAKELMPLVYTPTIGDVCLQYSTLYTRPEALYISIKQRKSIKTMLRNWRYPNPEICVVTDGSRILGLGDLGVNGVGISIGKLALYTAAAGIHPSKTLPIVLDCGTANEANLKDPLYLGLRAKRPSVAEQQEFMDEFMQAAAEVYPDMVVQFEDFESEKAFNYLDRYRHNYKCFNDDIQGTGAVVLGGYIGAVNLSGVPLEEQRLVFMGAGSAGVGVAKQLVEYYTKRGLSEQAAKDKFWLVDTKGLVTKDRGDKLAEHKKYFARTDNNGHQFRTLEEVIEYVKPTALVGLTATYGVFTESVVRALKASVDAGGLGRRPILFPLSNPLTKAECTFEQAVTWTDGTVIFASGSPFSQFTVKTSDHTVTYYPNQGNNVYVFPGIGLGAILSKASRVTDNMIYTSAAALAGTLNAEEIHKGLIYPRIERVRDASLIVAREVMKAARRDGVSQLPEGLWLEWEEWGDPALDKYIKSKIYDPQL</sequence>
<dbReference type="Pfam" id="PF03949">
    <property type="entry name" value="Malic_M"/>
    <property type="match status" value="1"/>
</dbReference>
<reference evidence="9" key="2">
    <citation type="submission" date="2023-05" db="EMBL/GenBank/DDBJ databases">
        <authorList>
            <consortium name="Lawrence Berkeley National Laboratory"/>
            <person name="Steindorff A."/>
            <person name="Hensen N."/>
            <person name="Bonometti L."/>
            <person name="Westerberg I."/>
            <person name="Brannstrom I.O."/>
            <person name="Guillou S."/>
            <person name="Cros-Aarteil S."/>
            <person name="Calhoun S."/>
            <person name="Haridas S."/>
            <person name="Kuo A."/>
            <person name="Mondo S."/>
            <person name="Pangilinan J."/>
            <person name="Riley R."/>
            <person name="Labutti K."/>
            <person name="Andreopoulos B."/>
            <person name="Lipzen A."/>
            <person name="Chen C."/>
            <person name="Yanf M."/>
            <person name="Daum C."/>
            <person name="Ng V."/>
            <person name="Clum A."/>
            <person name="Ohm R."/>
            <person name="Martin F."/>
            <person name="Silar P."/>
            <person name="Natvig D."/>
            <person name="Lalanne C."/>
            <person name="Gautier V."/>
            <person name="Ament-Velasquez S.L."/>
            <person name="Kruys A."/>
            <person name="Hutchinson M.I."/>
            <person name="Powell A.J."/>
            <person name="Barry K."/>
            <person name="Miller A.N."/>
            <person name="Grigoriev I.V."/>
            <person name="Debuchy R."/>
            <person name="Gladieux P."/>
            <person name="Thoren M.H."/>
            <person name="Johannesson H."/>
        </authorList>
    </citation>
    <scope>NUCLEOTIDE SEQUENCE</scope>
    <source>
        <strain evidence="9">CBS 532.94</strain>
    </source>
</reference>
<keyword evidence="5" id="KW-0560">Oxidoreductase</keyword>
<organism evidence="9 10">
    <name type="scientific">Achaetomium macrosporum</name>
    <dbReference type="NCBI Taxonomy" id="79813"/>
    <lineage>
        <taxon>Eukaryota</taxon>
        <taxon>Fungi</taxon>
        <taxon>Dikarya</taxon>
        <taxon>Ascomycota</taxon>
        <taxon>Pezizomycotina</taxon>
        <taxon>Sordariomycetes</taxon>
        <taxon>Sordariomycetidae</taxon>
        <taxon>Sordariales</taxon>
        <taxon>Chaetomiaceae</taxon>
        <taxon>Achaetomium</taxon>
    </lineage>
</organism>
<evidence type="ECO:0000256" key="1">
    <source>
        <dbReference type="ARBA" id="ARBA00001936"/>
    </source>
</evidence>
<accession>A0AAN7CHZ8</accession>
<dbReference type="CDD" id="cd05312">
    <property type="entry name" value="NAD_bind_1_malic_enz"/>
    <property type="match status" value="1"/>
</dbReference>
<feature type="domain" description="Malic enzyme N-terminal" evidence="8">
    <location>
        <begin position="284"/>
        <end position="464"/>
    </location>
</feature>
<dbReference type="GO" id="GO:0046872">
    <property type="term" value="F:metal ion binding"/>
    <property type="evidence" value="ECO:0007669"/>
    <property type="project" value="UniProtKB-KW"/>
</dbReference>
<evidence type="ECO:0000256" key="4">
    <source>
        <dbReference type="ARBA" id="ARBA00022723"/>
    </source>
</evidence>
<keyword evidence="4" id="KW-0479">Metal-binding</keyword>
<dbReference type="InterPro" id="IPR012302">
    <property type="entry name" value="Malic_NAD-bd"/>
</dbReference>
<dbReference type="Pfam" id="PF00390">
    <property type="entry name" value="malic"/>
    <property type="match status" value="1"/>
</dbReference>
<dbReference type="EMBL" id="MU860022">
    <property type="protein sequence ID" value="KAK4241447.1"/>
    <property type="molecule type" value="Genomic_DNA"/>
</dbReference>
<dbReference type="GO" id="GO:0006108">
    <property type="term" value="P:malate metabolic process"/>
    <property type="evidence" value="ECO:0007669"/>
    <property type="project" value="TreeGrafter"/>
</dbReference>
<dbReference type="FunFam" id="3.40.50.720:FF:000182">
    <property type="entry name" value="NAD-dependent malic enzyme"/>
    <property type="match status" value="1"/>
</dbReference>
<dbReference type="Proteomes" id="UP001303760">
    <property type="component" value="Unassembled WGS sequence"/>
</dbReference>
<feature type="compositionally biased region" description="Polar residues" evidence="6">
    <location>
        <begin position="122"/>
        <end position="136"/>
    </location>
</feature>